<evidence type="ECO:0000259" key="3">
    <source>
        <dbReference type="SMART" id="SM00939"/>
    </source>
</evidence>
<dbReference type="InterPro" id="IPR008979">
    <property type="entry name" value="Galactose-bd-like_sf"/>
</dbReference>
<dbReference type="Pfam" id="PF02129">
    <property type="entry name" value="Peptidase_S15"/>
    <property type="match status" value="1"/>
</dbReference>
<feature type="chain" id="PRO_5046180187" evidence="2">
    <location>
        <begin position="22"/>
        <end position="654"/>
    </location>
</feature>
<dbReference type="SMART" id="SM00939">
    <property type="entry name" value="PepX_C"/>
    <property type="match status" value="1"/>
</dbReference>
<evidence type="ECO:0000313" key="4">
    <source>
        <dbReference type="EMBL" id="GAA3906597.1"/>
    </source>
</evidence>
<dbReference type="InterPro" id="IPR013736">
    <property type="entry name" value="Xaa-Pro_dipept_C"/>
</dbReference>
<dbReference type="GO" id="GO:0016787">
    <property type="term" value="F:hydrolase activity"/>
    <property type="evidence" value="ECO:0007669"/>
    <property type="project" value="UniProtKB-KW"/>
</dbReference>
<gene>
    <name evidence="4" type="ORF">GCM10022276_26370</name>
</gene>
<comment type="caution">
    <text evidence="4">The sequence shown here is derived from an EMBL/GenBank/DDBJ whole genome shotgun (WGS) entry which is preliminary data.</text>
</comment>
<dbReference type="InterPro" id="IPR029058">
    <property type="entry name" value="AB_hydrolase_fold"/>
</dbReference>
<reference evidence="5" key="1">
    <citation type="journal article" date="2019" name="Int. J. Syst. Evol. Microbiol.">
        <title>The Global Catalogue of Microorganisms (GCM) 10K type strain sequencing project: providing services to taxonomists for standard genome sequencing and annotation.</title>
        <authorList>
            <consortium name="The Broad Institute Genomics Platform"/>
            <consortium name="The Broad Institute Genome Sequencing Center for Infectious Disease"/>
            <person name="Wu L."/>
            <person name="Ma J."/>
        </authorList>
    </citation>
    <scope>NUCLEOTIDE SEQUENCE [LARGE SCALE GENOMIC DNA]</scope>
    <source>
        <strain evidence="5">JCM 17543</strain>
    </source>
</reference>
<dbReference type="SUPFAM" id="SSF53474">
    <property type="entry name" value="alpha/beta-Hydrolases"/>
    <property type="match status" value="1"/>
</dbReference>
<evidence type="ECO:0000256" key="1">
    <source>
        <dbReference type="ARBA" id="ARBA00022801"/>
    </source>
</evidence>
<name>A0ABP7LT98_9SPHN</name>
<sequence length="654" mass="72248">MTFNKFAFGALALVLAAPVLAETHVQPAVRPGGDIPADFHPAFVPPIPKGGDIPQHFTAPRGQFQYVRRELRIPMRDGAKLYTVLIIPKGGGKFPIMLDRTPYSADKGTSRGTFGPLPENILSPAYAELVRAGYIVALEDVRGKYKSEGDYVMNRPVRGPLNPTSVDHATDAYDTIDWLVKNVAESNGRVGSIGTSYDGFTALMSLVNPHPALKASVPINPMVDVWKGDDWFHNGAFRQEMISYVYGQTATKKSDEDWFSAGYDDYVTFLGYGSAGAYGHAMGMDQLPFWQRLTEHPAYDEYWQEQAVDRILARAPLTVPTLFVDSLWDQEDIYGAPAAFEATKASPNAHLVMGPWHHGEANGAASTLGALEWGSDTGKWFRQNVMLPFLDQYLKDGRTADIARVTAFEVGTNQWRRFGDWPQACAKGCPSNLTPLYLAPNSRLSLGAPAGSGTDSYISDPSKPVTYRARPNLSPWANGSTWRFWLVDDQRFADARPDVLSYAGPVLTQPLKLAGNPLVHLRASTSGTDSDWIVKLIDVYPDQYPQKPEMGGYQLAIAMDVLRARYRNDPGKPTAVPANEPVTYEFALPTVNYTLQPGHRLMVQVQSSWFPLYDRNPQTFVPNIFYAKPGDYRAATQRVFTGPAGTWIGLPVVK</sequence>
<dbReference type="RefSeq" id="WP_344700159.1">
    <property type="nucleotide sequence ID" value="NZ_BAABBM010000001.1"/>
</dbReference>
<protein>
    <submittedName>
        <fullName evidence="4">CocE/NonD family hydrolase</fullName>
    </submittedName>
</protein>
<evidence type="ECO:0000313" key="5">
    <source>
        <dbReference type="Proteomes" id="UP001500827"/>
    </source>
</evidence>
<feature type="signal peptide" evidence="2">
    <location>
        <begin position="1"/>
        <end position="21"/>
    </location>
</feature>
<dbReference type="NCBIfam" id="TIGR00976">
    <property type="entry name" value="CocE_NonD"/>
    <property type="match status" value="1"/>
</dbReference>
<dbReference type="Gene3D" id="1.10.3020.10">
    <property type="entry name" value="alpha-amino acid ester hydrolase ( Helical cap domain)"/>
    <property type="match status" value="1"/>
</dbReference>
<keyword evidence="5" id="KW-1185">Reference proteome</keyword>
<proteinExistence type="predicted"/>
<keyword evidence="2" id="KW-0732">Signal</keyword>
<dbReference type="EMBL" id="BAABBM010000001">
    <property type="protein sequence ID" value="GAA3906597.1"/>
    <property type="molecule type" value="Genomic_DNA"/>
</dbReference>
<accession>A0ABP7LT98</accession>
<evidence type="ECO:0000256" key="2">
    <source>
        <dbReference type="SAM" id="SignalP"/>
    </source>
</evidence>
<dbReference type="Gene3D" id="2.60.120.260">
    <property type="entry name" value="Galactose-binding domain-like"/>
    <property type="match status" value="1"/>
</dbReference>
<dbReference type="InterPro" id="IPR005674">
    <property type="entry name" value="CocE/Ser_esterase"/>
</dbReference>
<dbReference type="PANTHER" id="PTHR43056">
    <property type="entry name" value="PEPTIDASE S9 PROLYL OLIGOPEPTIDASE"/>
    <property type="match status" value="1"/>
</dbReference>
<dbReference type="Pfam" id="PF08530">
    <property type="entry name" value="PepX_C"/>
    <property type="match status" value="1"/>
</dbReference>
<dbReference type="Gene3D" id="3.40.50.1820">
    <property type="entry name" value="alpha/beta hydrolase"/>
    <property type="match status" value="1"/>
</dbReference>
<organism evidence="4 5">
    <name type="scientific">Sphingomonas limnosediminicola</name>
    <dbReference type="NCBI Taxonomy" id="940133"/>
    <lineage>
        <taxon>Bacteria</taxon>
        <taxon>Pseudomonadati</taxon>
        <taxon>Pseudomonadota</taxon>
        <taxon>Alphaproteobacteria</taxon>
        <taxon>Sphingomonadales</taxon>
        <taxon>Sphingomonadaceae</taxon>
        <taxon>Sphingomonas</taxon>
    </lineage>
</organism>
<dbReference type="Proteomes" id="UP001500827">
    <property type="component" value="Unassembled WGS sequence"/>
</dbReference>
<keyword evidence="1 4" id="KW-0378">Hydrolase</keyword>
<dbReference type="InterPro" id="IPR000383">
    <property type="entry name" value="Xaa-Pro-like_dom"/>
</dbReference>
<dbReference type="InterPro" id="IPR050585">
    <property type="entry name" value="Xaa-Pro_dipeptidyl-ppase/CocE"/>
</dbReference>
<feature type="domain" description="Xaa-Pro dipeptidyl-peptidase C-terminal" evidence="3">
    <location>
        <begin position="387"/>
        <end position="648"/>
    </location>
</feature>
<dbReference type="PANTHER" id="PTHR43056:SF10">
    <property type="entry name" value="COCE_NOND FAMILY, PUTATIVE (AFU_ORTHOLOGUE AFUA_7G00600)-RELATED"/>
    <property type="match status" value="1"/>
</dbReference>
<dbReference type="SUPFAM" id="SSF49785">
    <property type="entry name" value="Galactose-binding domain-like"/>
    <property type="match status" value="1"/>
</dbReference>